<dbReference type="InterPro" id="IPR029044">
    <property type="entry name" value="Nucleotide-diphossugar_trans"/>
</dbReference>
<name>A0A4Q2AVH1_9BURK</name>
<dbReference type="Pfam" id="PF00535">
    <property type="entry name" value="Glycos_transf_2"/>
    <property type="match status" value="1"/>
</dbReference>
<dbReference type="RefSeq" id="WP_129513882.1">
    <property type="nucleotide sequence ID" value="NZ_QWEX01000001.1"/>
</dbReference>
<evidence type="ECO:0000313" key="5">
    <source>
        <dbReference type="Proteomes" id="UP000289650"/>
    </source>
</evidence>
<accession>A0A4Q2AVH1</accession>
<keyword evidence="1" id="KW-0175">Coiled coil</keyword>
<dbReference type="Gene3D" id="3.40.50.150">
    <property type="entry name" value="Vaccinia Virus protein VP39"/>
    <property type="match status" value="1"/>
</dbReference>
<proteinExistence type="predicted"/>
<evidence type="ECO:0000259" key="2">
    <source>
        <dbReference type="Pfam" id="PF00535"/>
    </source>
</evidence>
<organism evidence="4 5">
    <name type="scientific">Burkholderia stabilis</name>
    <dbReference type="NCBI Taxonomy" id="95485"/>
    <lineage>
        <taxon>Bacteria</taxon>
        <taxon>Pseudomonadati</taxon>
        <taxon>Pseudomonadota</taxon>
        <taxon>Betaproteobacteria</taxon>
        <taxon>Burkholderiales</taxon>
        <taxon>Burkholderiaceae</taxon>
        <taxon>Burkholderia</taxon>
        <taxon>Burkholderia cepacia complex</taxon>
    </lineage>
</organism>
<dbReference type="Proteomes" id="UP000289650">
    <property type="component" value="Unassembled WGS sequence"/>
</dbReference>
<reference evidence="4 5" key="1">
    <citation type="submission" date="2018-08" db="EMBL/GenBank/DDBJ databases">
        <title>Mountain-cultivated ginseng endophyte, Burkholderia stabilis and its activity against ginseng root rot disease.</title>
        <authorList>
            <person name="Tapan Kumar M."/>
            <person name="Bae H."/>
            <person name="Shanmugam G."/>
            <person name="Jeon J."/>
        </authorList>
    </citation>
    <scope>NUCLEOTIDE SEQUENCE [LARGE SCALE GENOMIC DNA]</scope>
    <source>
        <strain evidence="4 5">EB159</strain>
    </source>
</reference>
<feature type="domain" description="Glycosyltransferase 2-like" evidence="2">
    <location>
        <begin position="817"/>
        <end position="983"/>
    </location>
</feature>
<gene>
    <name evidence="4" type="ORF">D1006_12320</name>
</gene>
<dbReference type="Gene3D" id="1.10.287.1490">
    <property type="match status" value="1"/>
</dbReference>
<dbReference type="InterPro" id="IPR029063">
    <property type="entry name" value="SAM-dependent_MTases_sf"/>
</dbReference>
<dbReference type="SUPFAM" id="SSF53448">
    <property type="entry name" value="Nucleotide-diphospho-sugar transferases"/>
    <property type="match status" value="1"/>
</dbReference>
<dbReference type="CDD" id="cd02440">
    <property type="entry name" value="AdoMet_MTases"/>
    <property type="match status" value="1"/>
</dbReference>
<dbReference type="InterPro" id="IPR025714">
    <property type="entry name" value="Methyltranfer_dom"/>
</dbReference>
<dbReference type="AlphaFoldDB" id="A0A4Q2AVH1"/>
<dbReference type="SUPFAM" id="SSF53335">
    <property type="entry name" value="S-adenosyl-L-methionine-dependent methyltransferases"/>
    <property type="match status" value="1"/>
</dbReference>
<protein>
    <submittedName>
        <fullName evidence="4">Glycosyltransferase</fullName>
    </submittedName>
</protein>
<evidence type="ECO:0000313" key="4">
    <source>
        <dbReference type="EMBL" id="RXV73041.1"/>
    </source>
</evidence>
<evidence type="ECO:0000256" key="1">
    <source>
        <dbReference type="SAM" id="Coils"/>
    </source>
</evidence>
<dbReference type="GO" id="GO:0016740">
    <property type="term" value="F:transferase activity"/>
    <property type="evidence" value="ECO:0007669"/>
    <property type="project" value="UniProtKB-KW"/>
</dbReference>
<evidence type="ECO:0000259" key="3">
    <source>
        <dbReference type="Pfam" id="PF13847"/>
    </source>
</evidence>
<dbReference type="Gene3D" id="3.40.50.2000">
    <property type="entry name" value="Glycogen Phosphorylase B"/>
    <property type="match status" value="1"/>
</dbReference>
<dbReference type="PANTHER" id="PTHR43179">
    <property type="entry name" value="RHAMNOSYLTRANSFERASE WBBL"/>
    <property type="match status" value="1"/>
</dbReference>
<sequence>MNDQDKINSNPYWDHRFETNWEDAGGREQSRFFARVAIEAMPQWLVHEVRRSKLSVCDWGCAQGDGTAALEQMLSWDVTGVDFSGPAIERARQQYGNVKFSHENFLELPDRPKFDVLFSSNTLEHFESPWSVFDKIANYASKFVVLLLPYREFERHPEHDVTFDTVNIPLVPHGDWVLAHHAVINTSVMEPTYWRGYQVLLIYARPPQLAAQSIMLVDVAHVGADASNVKPQDQLATADTVGAEGATALKQELAQARSDLESQKAHIADIEGAVQHNSERLDSLDSAQAIVETSNEVAKLRDQLAAARAASEQMAALQQELTQARSDLESQKSHVAEVESTSRRHAERVHFLEYRERTLMEEVDTLLGSRSWRLTAPLRAFRRVPGWLRRRQQDVKYAYAHGGLSNVATRSLAYIPRHMKRAASVSAPVVSASKPLPLRGPREQRLLPDVFVFGIIDWHFRIQRPQHLAREFARAGHRVYYFTNHFEDSKEPGFTVERLDESLPLYQVKLKVEGAPAIYFAAPTDRAIAQIMNGMMQFRDWSGTDRCLTLVQHAYWFEIAKRMQSQCLSYDCMDHHEGFGNVPQELLDLEERTMKRADLLVATSGWLEEHAHKYNRNVAVVRNAGQYSHFCDAPEERFTDPRGRKIIGYYGAIAEWFDADLVARVAQAFPDALVLLVGSDTANVGARLREFSNVEMTGEVPYARLPYYLYAFDVCIMPFKVIPLTLATNPVKVYEYLAAGRPVVSVDLPEMAQFLDLVKVADTHEGFVEEVRQTLSALPDSADTVDRRKSFAASQTWAHRVHDFRDAIQALPRPRVSAIVLTYNNLGLTKNCLDSLEKHSDDVDLEIVVVDNASSDGSQEFLSSWAASRSNVKLLLNSENLGFAGGNNQGLAAASGDYLVILNNDTVVTRGWAWRMVNHLRDSPEIGLVGPLTNNIGNEARVETRYSTLTDMHVEAEQITERNLGAWFEFKTAAFFCAMLPRSTYERCGPISEDYGLGFFEDDDYCRRVQEAGLIVACAEDVFVHHHLSASFDKLGAERKRALFEKNRAIYEAKWGKWTPHQYRITNTSDKKA</sequence>
<feature type="coiled-coil region" evidence="1">
    <location>
        <begin position="290"/>
        <end position="334"/>
    </location>
</feature>
<keyword evidence="4" id="KW-0808">Transferase</keyword>
<dbReference type="SUPFAM" id="SSF53756">
    <property type="entry name" value="UDP-Glycosyltransferase/glycogen phosphorylase"/>
    <property type="match status" value="1"/>
</dbReference>
<dbReference type="Pfam" id="PF13692">
    <property type="entry name" value="Glyco_trans_1_4"/>
    <property type="match status" value="1"/>
</dbReference>
<comment type="caution">
    <text evidence="4">The sequence shown here is derived from an EMBL/GenBank/DDBJ whole genome shotgun (WGS) entry which is preliminary data.</text>
</comment>
<dbReference type="PANTHER" id="PTHR43179:SF7">
    <property type="entry name" value="RHAMNOSYLTRANSFERASE WBBL"/>
    <property type="match status" value="1"/>
</dbReference>
<dbReference type="OrthoDB" id="9816564at2"/>
<dbReference type="CDD" id="cd04186">
    <property type="entry name" value="GT_2_like_c"/>
    <property type="match status" value="1"/>
</dbReference>
<dbReference type="EMBL" id="QWEX01000001">
    <property type="protein sequence ID" value="RXV73041.1"/>
    <property type="molecule type" value="Genomic_DNA"/>
</dbReference>
<feature type="domain" description="Methyltransferase" evidence="3">
    <location>
        <begin position="52"/>
        <end position="148"/>
    </location>
</feature>
<dbReference type="InterPro" id="IPR001173">
    <property type="entry name" value="Glyco_trans_2-like"/>
</dbReference>
<dbReference type="Pfam" id="PF13847">
    <property type="entry name" value="Methyltransf_31"/>
    <property type="match status" value="1"/>
</dbReference>
<dbReference type="Gene3D" id="3.90.550.10">
    <property type="entry name" value="Spore Coat Polysaccharide Biosynthesis Protein SpsA, Chain A"/>
    <property type="match status" value="1"/>
</dbReference>